<evidence type="ECO:0000313" key="1">
    <source>
        <dbReference type="EMBL" id="KKN87192.1"/>
    </source>
</evidence>
<evidence type="ECO:0008006" key="2">
    <source>
        <dbReference type="Google" id="ProtNLM"/>
    </source>
</evidence>
<dbReference type="EMBL" id="LAZR01000140">
    <property type="protein sequence ID" value="KKN87192.1"/>
    <property type="molecule type" value="Genomic_DNA"/>
</dbReference>
<gene>
    <name evidence="1" type="ORF">LCGC14_0260380</name>
</gene>
<comment type="caution">
    <text evidence="1">The sequence shown here is derived from an EMBL/GenBank/DDBJ whole genome shotgun (WGS) entry which is preliminary data.</text>
</comment>
<protein>
    <recommendedName>
        <fullName evidence="2">HhH-GPD domain-containing protein</fullName>
    </recommendedName>
</protein>
<reference evidence="1" key="1">
    <citation type="journal article" date="2015" name="Nature">
        <title>Complex archaea that bridge the gap between prokaryotes and eukaryotes.</title>
        <authorList>
            <person name="Spang A."/>
            <person name="Saw J.H."/>
            <person name="Jorgensen S.L."/>
            <person name="Zaremba-Niedzwiedzka K."/>
            <person name="Martijn J."/>
            <person name="Lind A.E."/>
            <person name="van Eijk R."/>
            <person name="Schleper C."/>
            <person name="Guy L."/>
            <person name="Ettema T.J."/>
        </authorList>
    </citation>
    <scope>NUCLEOTIDE SEQUENCE</scope>
</reference>
<proteinExistence type="predicted"/>
<name>A0A0F9UIJ6_9ZZZZ</name>
<sequence>MESQEELSEAERGKLLALGYLPKEIWVPESDYVEAKNKAIVLARQIIEHGHGKRDLAITGINVEQHKLSNALQSDQLLAGAANAKRRPAVSVVRAIIGAVFSIQANNTAWINVTDRFEAYAKAKKGSVADFTLNDFARFFGEMKNEMVFNKQQIGGRLKSDICLDISQALGNADLAVIGRMSLSEIEKMACKLEKIHGVGPALIQFFLLLCGRDDFIKGDTMLISYVSRALGRQVKAADTVRLLTKVAEDHSVSPGNLDLVVWRYEREHRKQSRKNKK</sequence>
<organism evidence="1">
    <name type="scientific">marine sediment metagenome</name>
    <dbReference type="NCBI Taxonomy" id="412755"/>
    <lineage>
        <taxon>unclassified sequences</taxon>
        <taxon>metagenomes</taxon>
        <taxon>ecological metagenomes</taxon>
    </lineage>
</organism>
<dbReference type="AlphaFoldDB" id="A0A0F9UIJ6"/>
<accession>A0A0F9UIJ6</accession>